<evidence type="ECO:0000313" key="6">
    <source>
        <dbReference type="Proteomes" id="UP001159427"/>
    </source>
</evidence>
<dbReference type="Gene3D" id="1.10.1410.40">
    <property type="match status" value="1"/>
</dbReference>
<keyword evidence="6" id="KW-1185">Reference proteome</keyword>
<feature type="non-terminal residue" evidence="5">
    <location>
        <position position="1"/>
    </location>
</feature>
<gene>
    <name evidence="5" type="ORF">PEVE_00025178</name>
</gene>
<feature type="domain" description="Mab-21-like HhH/H2TH-like" evidence="4">
    <location>
        <begin position="30"/>
        <end position="121"/>
    </location>
</feature>
<comment type="caution">
    <text evidence="5">The sequence shown here is derived from an EMBL/GenBank/DDBJ whole genome shotgun (WGS) entry which is preliminary data.</text>
</comment>
<accession>A0ABN8SNC9</accession>
<comment type="cofactor">
    <cofactor evidence="1">
        <name>Mg(2+)</name>
        <dbReference type="ChEBI" id="CHEBI:18420"/>
    </cofactor>
</comment>
<evidence type="ECO:0000256" key="3">
    <source>
        <dbReference type="ARBA" id="ARBA00022840"/>
    </source>
</evidence>
<organism evidence="5 6">
    <name type="scientific">Porites evermanni</name>
    <dbReference type="NCBI Taxonomy" id="104178"/>
    <lineage>
        <taxon>Eukaryota</taxon>
        <taxon>Metazoa</taxon>
        <taxon>Cnidaria</taxon>
        <taxon>Anthozoa</taxon>
        <taxon>Hexacorallia</taxon>
        <taxon>Scleractinia</taxon>
        <taxon>Fungiina</taxon>
        <taxon>Poritidae</taxon>
        <taxon>Porites</taxon>
    </lineage>
</organism>
<keyword evidence="3" id="KW-0067">ATP-binding</keyword>
<evidence type="ECO:0000256" key="1">
    <source>
        <dbReference type="ARBA" id="ARBA00001946"/>
    </source>
</evidence>
<dbReference type="Pfam" id="PF20266">
    <property type="entry name" value="Mab-21_C"/>
    <property type="match status" value="1"/>
</dbReference>
<evidence type="ECO:0000259" key="4">
    <source>
        <dbReference type="Pfam" id="PF20266"/>
    </source>
</evidence>
<proteinExistence type="inferred from homology"/>
<comment type="similarity">
    <text evidence="2">Belongs to the mab-21 family.</text>
</comment>
<evidence type="ECO:0000313" key="5">
    <source>
        <dbReference type="EMBL" id="CAH3193112.1"/>
    </source>
</evidence>
<dbReference type="PANTHER" id="PTHR10656:SF42">
    <property type="entry name" value="CYCLIC GMP-AMP SYNTHASE-LIKE PROTEIN-RELATED"/>
    <property type="match status" value="1"/>
</dbReference>
<reference evidence="5 6" key="1">
    <citation type="submission" date="2022-05" db="EMBL/GenBank/DDBJ databases">
        <authorList>
            <consortium name="Genoscope - CEA"/>
            <person name="William W."/>
        </authorList>
    </citation>
    <scope>NUCLEOTIDE SEQUENCE [LARGE SCALE GENOMIC DNA]</scope>
</reference>
<dbReference type="Proteomes" id="UP001159427">
    <property type="component" value="Unassembled WGS sequence"/>
</dbReference>
<dbReference type="EMBL" id="CALNXI010003386">
    <property type="protein sequence ID" value="CAH3193112.1"/>
    <property type="molecule type" value="Genomic_DNA"/>
</dbReference>
<dbReference type="PANTHER" id="PTHR10656">
    <property type="entry name" value="CELL FATE DETERMINING PROTEIN MAB21-RELATED"/>
    <property type="match status" value="1"/>
</dbReference>
<dbReference type="InterPro" id="IPR046906">
    <property type="entry name" value="Mab-21_HhH/H2TH-like"/>
</dbReference>
<sequence length="148" mass="17120">AGTDCETAWVKSYTLIQKSLLKDMDKDQGCRHDLFKITNTVLRREPTFSPLSSFHVKTALLWYNQTTTEWKKEQLAERFTGFVGFLRDVLQRKDIKHFWINDLNLLADISAVTLGNMESRLTKILNSEQERSKVLKAEQQEGKKQGAL</sequence>
<protein>
    <recommendedName>
        <fullName evidence="4">Mab-21-like HhH/H2TH-like domain-containing protein</fullName>
    </recommendedName>
</protein>
<evidence type="ECO:0000256" key="2">
    <source>
        <dbReference type="ARBA" id="ARBA00008307"/>
    </source>
</evidence>
<keyword evidence="3" id="KW-0547">Nucleotide-binding</keyword>
<name>A0ABN8SNC9_9CNID</name>